<dbReference type="AlphaFoldDB" id="A0A1G9TPQ9"/>
<reference evidence="6 7" key="1">
    <citation type="submission" date="2016-10" db="EMBL/GenBank/DDBJ databases">
        <authorList>
            <person name="de Groot N.N."/>
        </authorList>
    </citation>
    <scope>NUCLEOTIDE SEQUENCE [LARGE SCALE GENOMIC DNA]</scope>
    <source>
        <strain evidence="6 7">DSM 1736</strain>
    </source>
</reference>
<keyword evidence="4" id="KW-0804">Transcription</keyword>
<dbReference type="PROSITE" id="PS50931">
    <property type="entry name" value="HTH_LYSR"/>
    <property type="match status" value="1"/>
</dbReference>
<dbReference type="PANTHER" id="PTHR30419">
    <property type="entry name" value="HTH-TYPE TRANSCRIPTIONAL REGULATOR YBHD"/>
    <property type="match status" value="1"/>
</dbReference>
<dbReference type="Gene3D" id="3.40.190.290">
    <property type="match status" value="1"/>
</dbReference>
<dbReference type="GO" id="GO:0005829">
    <property type="term" value="C:cytosol"/>
    <property type="evidence" value="ECO:0007669"/>
    <property type="project" value="TreeGrafter"/>
</dbReference>
<comment type="similarity">
    <text evidence="1">Belongs to the LysR transcriptional regulatory family.</text>
</comment>
<dbReference type="RefSeq" id="WP_092072767.1">
    <property type="nucleotide sequence ID" value="NZ_FNHB01000005.1"/>
</dbReference>
<feature type="domain" description="HTH lysR-type" evidence="5">
    <location>
        <begin position="1"/>
        <end position="58"/>
    </location>
</feature>
<dbReference type="GO" id="GO:0003677">
    <property type="term" value="F:DNA binding"/>
    <property type="evidence" value="ECO:0007669"/>
    <property type="project" value="UniProtKB-KW"/>
</dbReference>
<dbReference type="SUPFAM" id="SSF53850">
    <property type="entry name" value="Periplasmic binding protein-like II"/>
    <property type="match status" value="1"/>
</dbReference>
<dbReference type="EMBL" id="FNHB01000005">
    <property type="protein sequence ID" value="SDM49651.1"/>
    <property type="molecule type" value="Genomic_DNA"/>
</dbReference>
<dbReference type="Pfam" id="PF03466">
    <property type="entry name" value="LysR_substrate"/>
    <property type="match status" value="1"/>
</dbReference>
<dbReference type="FunFam" id="1.10.10.10:FF:000001">
    <property type="entry name" value="LysR family transcriptional regulator"/>
    <property type="match status" value="1"/>
</dbReference>
<keyword evidence="7" id="KW-1185">Reference proteome</keyword>
<keyword evidence="2" id="KW-0805">Transcription regulation</keyword>
<dbReference type="PANTHER" id="PTHR30419:SF28">
    <property type="entry name" value="HTH-TYPE TRANSCRIPTIONAL REGULATOR BSDA"/>
    <property type="match status" value="1"/>
</dbReference>
<dbReference type="InterPro" id="IPR036390">
    <property type="entry name" value="WH_DNA-bd_sf"/>
</dbReference>
<evidence type="ECO:0000313" key="7">
    <source>
        <dbReference type="Proteomes" id="UP000214880"/>
    </source>
</evidence>
<gene>
    <name evidence="6" type="ORF">SAMN04488502_10544</name>
</gene>
<name>A0A1G9TPQ9_9FIRM</name>
<dbReference type="InterPro" id="IPR036388">
    <property type="entry name" value="WH-like_DNA-bd_sf"/>
</dbReference>
<organism evidence="6 7">
    <name type="scientific">Dendrosporobacter quercicolus</name>
    <dbReference type="NCBI Taxonomy" id="146817"/>
    <lineage>
        <taxon>Bacteria</taxon>
        <taxon>Bacillati</taxon>
        <taxon>Bacillota</taxon>
        <taxon>Negativicutes</taxon>
        <taxon>Selenomonadales</taxon>
        <taxon>Sporomusaceae</taxon>
        <taxon>Dendrosporobacter</taxon>
    </lineage>
</organism>
<evidence type="ECO:0000256" key="2">
    <source>
        <dbReference type="ARBA" id="ARBA00023015"/>
    </source>
</evidence>
<dbReference type="InterPro" id="IPR050950">
    <property type="entry name" value="HTH-type_LysR_regulators"/>
</dbReference>
<evidence type="ECO:0000256" key="1">
    <source>
        <dbReference type="ARBA" id="ARBA00009437"/>
    </source>
</evidence>
<dbReference type="Gene3D" id="1.10.10.10">
    <property type="entry name" value="Winged helix-like DNA-binding domain superfamily/Winged helix DNA-binding domain"/>
    <property type="match status" value="1"/>
</dbReference>
<accession>A0A1G9TPQ9</accession>
<dbReference type="Proteomes" id="UP000214880">
    <property type="component" value="Unassembled WGS sequence"/>
</dbReference>
<dbReference type="CDD" id="cd05466">
    <property type="entry name" value="PBP2_LTTR_substrate"/>
    <property type="match status" value="1"/>
</dbReference>
<evidence type="ECO:0000313" key="6">
    <source>
        <dbReference type="EMBL" id="SDM49651.1"/>
    </source>
</evidence>
<dbReference type="InterPro" id="IPR000847">
    <property type="entry name" value="LysR_HTH_N"/>
</dbReference>
<dbReference type="PRINTS" id="PR00039">
    <property type="entry name" value="HTHLYSR"/>
</dbReference>
<dbReference type="GO" id="GO:0003700">
    <property type="term" value="F:DNA-binding transcription factor activity"/>
    <property type="evidence" value="ECO:0007669"/>
    <property type="project" value="InterPro"/>
</dbReference>
<sequence>MDLLQLKYFQAVAKLEHMTKAAQILQIAQPALSATIARLEADVGVPLFNRAGRNIVLNEFGKVLLMRATRALNELEAARQEIDDLSGSEFGYVSFASTAMNKHFCDLLASFAQLHPKVNFQLTQTTDENAKLSLLENGEVDFIFVIKKIVRPDVVCIPLVEKDIFLAVPSVHRLANRHTVSLQELAGESFITLNADHSIQEFCYSMCLQRGIVPKVICKSDSAQGLVNLVAAGFGVAFFPAPSRYIPNLSFVLIKIVDFDFKNFIYLAWKEKRYFSKAALQFREYIIQNGPDTLN</sequence>
<protein>
    <submittedName>
        <fullName evidence="6">DNA-binding transcriptional regulator, LysR family</fullName>
    </submittedName>
</protein>
<dbReference type="OrthoDB" id="1652954at2"/>
<dbReference type="InterPro" id="IPR005119">
    <property type="entry name" value="LysR_subst-bd"/>
</dbReference>
<dbReference type="STRING" id="146817.SAMN04488502_10544"/>
<proteinExistence type="inferred from homology"/>
<dbReference type="Pfam" id="PF00126">
    <property type="entry name" value="HTH_1"/>
    <property type="match status" value="1"/>
</dbReference>
<dbReference type="SUPFAM" id="SSF46785">
    <property type="entry name" value="Winged helix' DNA-binding domain"/>
    <property type="match status" value="1"/>
</dbReference>
<evidence type="ECO:0000256" key="4">
    <source>
        <dbReference type="ARBA" id="ARBA00023163"/>
    </source>
</evidence>
<evidence type="ECO:0000259" key="5">
    <source>
        <dbReference type="PROSITE" id="PS50931"/>
    </source>
</evidence>
<keyword evidence="3 6" id="KW-0238">DNA-binding</keyword>
<evidence type="ECO:0000256" key="3">
    <source>
        <dbReference type="ARBA" id="ARBA00023125"/>
    </source>
</evidence>